<keyword evidence="7" id="KW-0812">Transmembrane</keyword>
<evidence type="ECO:0000256" key="4">
    <source>
        <dbReference type="ARBA" id="ARBA00022723"/>
    </source>
</evidence>
<gene>
    <name evidence="8" type="ORF">COCHEDRAFT_32528</name>
</gene>
<dbReference type="eggNOG" id="KOG0684">
    <property type="taxonomic scope" value="Eukaryota"/>
</dbReference>
<evidence type="ECO:0000256" key="6">
    <source>
        <dbReference type="PIRSR" id="PIRSR602403-1"/>
    </source>
</evidence>
<evidence type="ECO:0000313" key="8">
    <source>
        <dbReference type="EMBL" id="EMD93867.1"/>
    </source>
</evidence>
<evidence type="ECO:0000256" key="7">
    <source>
        <dbReference type="SAM" id="Phobius"/>
    </source>
</evidence>
<dbReference type="Pfam" id="PF00067">
    <property type="entry name" value="p450"/>
    <property type="match status" value="1"/>
</dbReference>
<dbReference type="InterPro" id="IPR036396">
    <property type="entry name" value="Cyt_P450_sf"/>
</dbReference>
<organism evidence="8 9">
    <name type="scientific">Cochliobolus heterostrophus (strain C5 / ATCC 48332 / race O)</name>
    <name type="common">Southern corn leaf blight fungus</name>
    <name type="synonym">Bipolaris maydis</name>
    <dbReference type="NCBI Taxonomy" id="701091"/>
    <lineage>
        <taxon>Eukaryota</taxon>
        <taxon>Fungi</taxon>
        <taxon>Dikarya</taxon>
        <taxon>Ascomycota</taxon>
        <taxon>Pezizomycotina</taxon>
        <taxon>Dothideomycetes</taxon>
        <taxon>Pleosporomycetidae</taxon>
        <taxon>Pleosporales</taxon>
        <taxon>Pleosporineae</taxon>
        <taxon>Pleosporaceae</taxon>
        <taxon>Bipolaris</taxon>
    </lineage>
</organism>
<evidence type="ECO:0000256" key="1">
    <source>
        <dbReference type="ARBA" id="ARBA00001971"/>
    </source>
</evidence>
<dbReference type="PRINTS" id="PR00465">
    <property type="entry name" value="EP450IV"/>
</dbReference>
<dbReference type="GO" id="GO:0016705">
    <property type="term" value="F:oxidoreductase activity, acting on paired donors, with incorporation or reduction of molecular oxygen"/>
    <property type="evidence" value="ECO:0007669"/>
    <property type="project" value="InterPro"/>
</dbReference>
<sequence length="555" mass="63179">MDESVGIDLSVLSLFTGNSRAYLVIGIFFVFLAFIYWSPNANRPPRLPDTIPYVSNTIQYLTDAGRFLDRVNETLEATKSNVVGFYVGLRPAYIVIGPKNVQKVFGSPHILDGNFLQLVLMEKHWGMTKDEIQKFAGDTSGRLKTPAPGTESIREDQRFWLGHDRLYAEYLTQQNYSDALAQSFQTLFSQRLEEHATTEWVTVELFQLLKSAMAESAIISLFGSKIIELNPGFIDCYWEFDEIAGTLVWGLPNFMQRSSVAIRDRLHKMTRKHIDSAWDQFDWSGPDADSAWEPHFGSRLSRETAKWLRERGFSNQAAAGHTLASLFGLNGNTVPISAWAMIELIKDPSLYKAVRNEVLKTLTVDPDTKKTHLNARALINMPLMQSLYTETMRIHVSFNVTREAKESIEIDGYHLEKGSLIQTCSQISHFEEAVWGVEGHPASEFWAWRHIKWVEKTDEVTGEVTMHPTFAMKGRPSSFFPYGGGYVMCPGRHFAKQEILLAVAVMVTKFDIEFVEWKNSDGSKSDRPAQDDRRFAGFIAMSPDREMEVRIRKIK</sequence>
<dbReference type="GO" id="GO:0005506">
    <property type="term" value="F:iron ion binding"/>
    <property type="evidence" value="ECO:0007669"/>
    <property type="project" value="InterPro"/>
</dbReference>
<dbReference type="InterPro" id="IPR002403">
    <property type="entry name" value="Cyt_P450_E_grp-IV"/>
</dbReference>
<feature type="binding site" description="axial binding residue" evidence="6">
    <location>
        <position position="489"/>
    </location>
    <ligand>
        <name>heme</name>
        <dbReference type="ChEBI" id="CHEBI:30413"/>
    </ligand>
    <ligandPart>
        <name>Fe</name>
        <dbReference type="ChEBI" id="CHEBI:18248"/>
    </ligandPart>
</feature>
<dbReference type="HOGENOM" id="CLU_018012_2_2_1"/>
<feature type="transmembrane region" description="Helical" evidence="7">
    <location>
        <begin position="20"/>
        <end position="37"/>
    </location>
</feature>
<dbReference type="GO" id="GO:0020037">
    <property type="term" value="F:heme binding"/>
    <property type="evidence" value="ECO:0007669"/>
    <property type="project" value="InterPro"/>
</dbReference>
<keyword evidence="7" id="KW-0472">Membrane</keyword>
<keyword evidence="3 6" id="KW-0349">Heme</keyword>
<dbReference type="Proteomes" id="UP000016936">
    <property type="component" value="Unassembled WGS sequence"/>
</dbReference>
<dbReference type="Gene3D" id="1.10.630.10">
    <property type="entry name" value="Cytochrome P450"/>
    <property type="match status" value="1"/>
</dbReference>
<keyword evidence="9" id="KW-1185">Reference proteome</keyword>
<accession>M2V1R7</accession>
<keyword evidence="5 6" id="KW-0408">Iron</keyword>
<evidence type="ECO:0000256" key="2">
    <source>
        <dbReference type="ARBA" id="ARBA00010617"/>
    </source>
</evidence>
<comment type="cofactor">
    <cofactor evidence="1 6">
        <name>heme</name>
        <dbReference type="ChEBI" id="CHEBI:30413"/>
    </cofactor>
</comment>
<evidence type="ECO:0000313" key="9">
    <source>
        <dbReference type="Proteomes" id="UP000016936"/>
    </source>
</evidence>
<evidence type="ECO:0000256" key="3">
    <source>
        <dbReference type="ARBA" id="ARBA00022617"/>
    </source>
</evidence>
<evidence type="ECO:0008006" key="10">
    <source>
        <dbReference type="Google" id="ProtNLM"/>
    </source>
</evidence>
<proteinExistence type="inferred from homology"/>
<dbReference type="PANTHER" id="PTHR24304">
    <property type="entry name" value="CYTOCHROME P450 FAMILY 7"/>
    <property type="match status" value="1"/>
</dbReference>
<name>M2V1R7_COCH5</name>
<dbReference type="OMA" id="MHIGNIS"/>
<dbReference type="GO" id="GO:0008395">
    <property type="term" value="F:steroid hydroxylase activity"/>
    <property type="evidence" value="ECO:0007669"/>
    <property type="project" value="TreeGrafter"/>
</dbReference>
<dbReference type="OrthoDB" id="3366823at2759"/>
<dbReference type="CDD" id="cd11040">
    <property type="entry name" value="CYP7_CYP8-like"/>
    <property type="match status" value="1"/>
</dbReference>
<reference evidence="9" key="2">
    <citation type="journal article" date="2013" name="PLoS Genet.">
        <title>Comparative genome structure, secondary metabolite, and effector coding capacity across Cochliobolus pathogens.</title>
        <authorList>
            <person name="Condon B.J."/>
            <person name="Leng Y."/>
            <person name="Wu D."/>
            <person name="Bushley K.E."/>
            <person name="Ohm R.A."/>
            <person name="Otillar R."/>
            <person name="Martin J."/>
            <person name="Schackwitz W."/>
            <person name="Grimwood J."/>
            <person name="MohdZainudin N."/>
            <person name="Xue C."/>
            <person name="Wang R."/>
            <person name="Manning V.A."/>
            <person name="Dhillon B."/>
            <person name="Tu Z.J."/>
            <person name="Steffenson B.J."/>
            <person name="Salamov A."/>
            <person name="Sun H."/>
            <person name="Lowry S."/>
            <person name="LaButti K."/>
            <person name="Han J."/>
            <person name="Copeland A."/>
            <person name="Lindquist E."/>
            <person name="Barry K."/>
            <person name="Schmutz J."/>
            <person name="Baker S.E."/>
            <person name="Ciuffetti L.M."/>
            <person name="Grigoriev I.V."/>
            <person name="Zhong S."/>
            <person name="Turgeon B.G."/>
        </authorList>
    </citation>
    <scope>NUCLEOTIDE SEQUENCE [LARGE SCALE GENOMIC DNA]</scope>
    <source>
        <strain evidence="9">C5 / ATCC 48332 / race O</strain>
    </source>
</reference>
<dbReference type="PANTHER" id="PTHR24304:SF2">
    <property type="entry name" value="24-HYDROXYCHOLESTEROL 7-ALPHA-HYDROXYLASE"/>
    <property type="match status" value="1"/>
</dbReference>
<dbReference type="InterPro" id="IPR050529">
    <property type="entry name" value="CYP450_sterol_14alpha_dmase"/>
</dbReference>
<evidence type="ECO:0000256" key="5">
    <source>
        <dbReference type="ARBA" id="ARBA00023004"/>
    </source>
</evidence>
<dbReference type="InterPro" id="IPR001128">
    <property type="entry name" value="Cyt_P450"/>
</dbReference>
<protein>
    <recommendedName>
        <fullName evidence="10">Cytochrome P450</fullName>
    </recommendedName>
</protein>
<dbReference type="STRING" id="701091.M2V1R7"/>
<keyword evidence="4 6" id="KW-0479">Metal-binding</keyword>
<dbReference type="EMBL" id="KB445573">
    <property type="protein sequence ID" value="EMD93867.1"/>
    <property type="molecule type" value="Genomic_DNA"/>
</dbReference>
<comment type="similarity">
    <text evidence="2">Belongs to the cytochrome P450 family.</text>
</comment>
<keyword evidence="7" id="KW-1133">Transmembrane helix</keyword>
<reference evidence="8 9" key="1">
    <citation type="journal article" date="2012" name="PLoS Pathog.">
        <title>Diverse lifestyles and strategies of plant pathogenesis encoded in the genomes of eighteen Dothideomycetes fungi.</title>
        <authorList>
            <person name="Ohm R.A."/>
            <person name="Feau N."/>
            <person name="Henrissat B."/>
            <person name="Schoch C.L."/>
            <person name="Horwitz B.A."/>
            <person name="Barry K.W."/>
            <person name="Condon B.J."/>
            <person name="Copeland A.C."/>
            <person name="Dhillon B."/>
            <person name="Glaser F."/>
            <person name="Hesse C.N."/>
            <person name="Kosti I."/>
            <person name="LaButti K."/>
            <person name="Lindquist E.A."/>
            <person name="Lucas S."/>
            <person name="Salamov A.A."/>
            <person name="Bradshaw R.E."/>
            <person name="Ciuffetti L."/>
            <person name="Hamelin R.C."/>
            <person name="Kema G.H.J."/>
            <person name="Lawrence C."/>
            <person name="Scott J.A."/>
            <person name="Spatafora J.W."/>
            <person name="Turgeon B.G."/>
            <person name="de Wit P.J.G.M."/>
            <person name="Zhong S."/>
            <person name="Goodwin S.B."/>
            <person name="Grigoriev I.V."/>
        </authorList>
    </citation>
    <scope>NUCLEOTIDE SEQUENCE [LARGE SCALE GENOMIC DNA]</scope>
    <source>
        <strain evidence="9">C5 / ATCC 48332 / race O</strain>
    </source>
</reference>
<dbReference type="AlphaFoldDB" id="M2V1R7"/>
<dbReference type="SUPFAM" id="SSF48264">
    <property type="entry name" value="Cytochrome P450"/>
    <property type="match status" value="1"/>
</dbReference>